<accession>A0A8J3LSF1</accession>
<feature type="transmembrane region" description="Helical" evidence="6">
    <location>
        <begin position="309"/>
        <end position="332"/>
    </location>
</feature>
<evidence type="ECO:0000259" key="7">
    <source>
        <dbReference type="PROSITE" id="PS50850"/>
    </source>
</evidence>
<dbReference type="EMBL" id="BONU01000077">
    <property type="protein sequence ID" value="GIG76754.1"/>
    <property type="molecule type" value="Genomic_DNA"/>
</dbReference>
<evidence type="ECO:0000313" key="8">
    <source>
        <dbReference type="EMBL" id="GIG76754.1"/>
    </source>
</evidence>
<evidence type="ECO:0000313" key="9">
    <source>
        <dbReference type="Proteomes" id="UP000653674"/>
    </source>
</evidence>
<keyword evidence="3 6" id="KW-0812">Transmembrane</keyword>
<evidence type="ECO:0000256" key="1">
    <source>
        <dbReference type="ARBA" id="ARBA00004651"/>
    </source>
</evidence>
<dbReference type="InterPro" id="IPR050189">
    <property type="entry name" value="MFS_Efflux_Transporters"/>
</dbReference>
<evidence type="ECO:0000256" key="4">
    <source>
        <dbReference type="ARBA" id="ARBA00022989"/>
    </source>
</evidence>
<feature type="transmembrane region" description="Helical" evidence="6">
    <location>
        <begin position="12"/>
        <end position="33"/>
    </location>
</feature>
<dbReference type="GO" id="GO:0022857">
    <property type="term" value="F:transmembrane transporter activity"/>
    <property type="evidence" value="ECO:0007669"/>
    <property type="project" value="InterPro"/>
</dbReference>
<proteinExistence type="predicted"/>
<evidence type="ECO:0000256" key="2">
    <source>
        <dbReference type="ARBA" id="ARBA00022475"/>
    </source>
</evidence>
<keyword evidence="2" id="KW-1003">Cell membrane</keyword>
<dbReference type="PANTHER" id="PTHR43124">
    <property type="entry name" value="PURINE EFFLUX PUMP PBUE"/>
    <property type="match status" value="1"/>
</dbReference>
<evidence type="ECO:0000256" key="6">
    <source>
        <dbReference type="SAM" id="Phobius"/>
    </source>
</evidence>
<feature type="transmembrane region" description="Helical" evidence="6">
    <location>
        <begin position="344"/>
        <end position="362"/>
    </location>
</feature>
<evidence type="ECO:0000256" key="3">
    <source>
        <dbReference type="ARBA" id="ARBA00022692"/>
    </source>
</evidence>
<keyword evidence="9" id="KW-1185">Reference proteome</keyword>
<keyword evidence="5 6" id="KW-0472">Membrane</keyword>
<dbReference type="InterPro" id="IPR036259">
    <property type="entry name" value="MFS_trans_sf"/>
</dbReference>
<keyword evidence="4 6" id="KW-1133">Transmembrane helix</keyword>
<dbReference type="PROSITE" id="PS50850">
    <property type="entry name" value="MFS"/>
    <property type="match status" value="1"/>
</dbReference>
<feature type="transmembrane region" description="Helical" evidence="6">
    <location>
        <begin position="374"/>
        <end position="394"/>
    </location>
</feature>
<protein>
    <recommendedName>
        <fullName evidence="7">Major facilitator superfamily (MFS) profile domain-containing protein</fullName>
    </recommendedName>
</protein>
<dbReference type="Proteomes" id="UP000653674">
    <property type="component" value="Unassembled WGS sequence"/>
</dbReference>
<sequence>MPQRASLQSRFAVIVTVIATGIMIIACFAEYALGTLGPVLGKEMGISTSFVGILTSVMFASAGVASLPTGWVVDRFSASVLVLIQILLSTVAFAALAFLETSRAFLVVVVITGLIMAMSNPLTNRLVRVHLPAALHVRSVGWKSMGPQMAALLAGIVYGLSAHGISWRALTLVIAVGMAAFGVLSFVLIRRPVMPETDCPSAAAADEPDLPQETRPIVWWLVPFGFFSGGAIASIGAYIPLYAYQDLRMSFVQASAAGAVIALASIVGRVLWLRFLTYDNGPVLLIKASVSSAVAVALLAVSVGLHPVVFWTAVVLTGATALVMAPLTQIIVVRNASARHIGVASAWVGIGLYAGFAFQPWLVASLIDTVGLAYSWYAVSASGMIAALIMAAYVTSNAKRRTQALPCPAATAAVVDHVSS</sequence>
<feature type="transmembrane region" description="Helical" evidence="6">
    <location>
        <begin position="104"/>
        <end position="123"/>
    </location>
</feature>
<feature type="domain" description="Major facilitator superfamily (MFS) profile" evidence="7">
    <location>
        <begin position="5"/>
        <end position="399"/>
    </location>
</feature>
<reference evidence="8" key="1">
    <citation type="submission" date="2021-01" db="EMBL/GenBank/DDBJ databases">
        <title>Whole genome shotgun sequence of Planosporangium flavigriseum NBRC 105377.</title>
        <authorList>
            <person name="Komaki H."/>
            <person name="Tamura T."/>
        </authorList>
    </citation>
    <scope>NUCLEOTIDE SEQUENCE</scope>
    <source>
        <strain evidence="8">NBRC 105377</strain>
    </source>
</reference>
<feature type="transmembrane region" description="Helical" evidence="6">
    <location>
        <begin position="144"/>
        <end position="161"/>
    </location>
</feature>
<dbReference type="SUPFAM" id="SSF103473">
    <property type="entry name" value="MFS general substrate transporter"/>
    <property type="match status" value="1"/>
</dbReference>
<evidence type="ECO:0000256" key="5">
    <source>
        <dbReference type="ARBA" id="ARBA00023136"/>
    </source>
</evidence>
<name>A0A8J3LSF1_9ACTN</name>
<dbReference type="GO" id="GO:0005886">
    <property type="term" value="C:plasma membrane"/>
    <property type="evidence" value="ECO:0007669"/>
    <property type="project" value="UniProtKB-SubCell"/>
</dbReference>
<feature type="transmembrane region" description="Helical" evidence="6">
    <location>
        <begin position="284"/>
        <end position="303"/>
    </location>
</feature>
<dbReference type="AlphaFoldDB" id="A0A8J3LSF1"/>
<dbReference type="Gene3D" id="1.20.1250.20">
    <property type="entry name" value="MFS general substrate transporter like domains"/>
    <property type="match status" value="2"/>
</dbReference>
<dbReference type="InterPro" id="IPR011701">
    <property type="entry name" value="MFS"/>
</dbReference>
<feature type="transmembrane region" description="Helical" evidence="6">
    <location>
        <begin position="79"/>
        <end position="98"/>
    </location>
</feature>
<feature type="transmembrane region" description="Helical" evidence="6">
    <location>
        <begin position="167"/>
        <end position="189"/>
    </location>
</feature>
<organism evidence="8 9">
    <name type="scientific">Planosporangium flavigriseum</name>
    <dbReference type="NCBI Taxonomy" id="373681"/>
    <lineage>
        <taxon>Bacteria</taxon>
        <taxon>Bacillati</taxon>
        <taxon>Actinomycetota</taxon>
        <taxon>Actinomycetes</taxon>
        <taxon>Micromonosporales</taxon>
        <taxon>Micromonosporaceae</taxon>
        <taxon>Planosporangium</taxon>
    </lineage>
</organism>
<gene>
    <name evidence="8" type="ORF">Pfl04_51580</name>
</gene>
<comment type="caution">
    <text evidence="8">The sequence shown here is derived from an EMBL/GenBank/DDBJ whole genome shotgun (WGS) entry which is preliminary data.</text>
</comment>
<feature type="transmembrane region" description="Helical" evidence="6">
    <location>
        <begin position="45"/>
        <end position="67"/>
    </location>
</feature>
<dbReference type="PANTHER" id="PTHR43124:SF3">
    <property type="entry name" value="CHLORAMPHENICOL EFFLUX PUMP RV0191"/>
    <property type="match status" value="1"/>
</dbReference>
<dbReference type="PROSITE" id="PS51257">
    <property type="entry name" value="PROKAR_LIPOPROTEIN"/>
    <property type="match status" value="1"/>
</dbReference>
<feature type="transmembrane region" description="Helical" evidence="6">
    <location>
        <begin position="251"/>
        <end position="272"/>
    </location>
</feature>
<comment type="subcellular location">
    <subcellularLocation>
        <location evidence="1">Cell membrane</location>
        <topology evidence="1">Multi-pass membrane protein</topology>
    </subcellularLocation>
</comment>
<dbReference type="InterPro" id="IPR020846">
    <property type="entry name" value="MFS_dom"/>
</dbReference>
<dbReference type="Pfam" id="PF07690">
    <property type="entry name" value="MFS_1"/>
    <property type="match status" value="1"/>
</dbReference>
<feature type="transmembrane region" description="Helical" evidence="6">
    <location>
        <begin position="217"/>
        <end position="239"/>
    </location>
</feature>